<comment type="similarity">
    <text evidence="1">Belongs to the short-chain dehydrogenases/reductases (SDR) family.</text>
</comment>
<keyword evidence="4" id="KW-1185">Reference proteome</keyword>
<dbReference type="InterPro" id="IPR036291">
    <property type="entry name" value="NAD(P)-bd_dom_sf"/>
</dbReference>
<proteinExistence type="inferred from homology"/>
<gene>
    <name evidence="3" type="ORF">B5807_02562</name>
</gene>
<name>A0A1Y2MA09_EPING</name>
<accession>A0A1Y2MA09</accession>
<dbReference type="PANTHER" id="PTHR43180:SF11">
    <property type="entry name" value="NAD(P)-BINDING PROTEIN"/>
    <property type="match status" value="1"/>
</dbReference>
<dbReference type="Proteomes" id="UP000193240">
    <property type="component" value="Unassembled WGS sequence"/>
</dbReference>
<evidence type="ECO:0000313" key="3">
    <source>
        <dbReference type="EMBL" id="OSS52629.1"/>
    </source>
</evidence>
<dbReference type="STRING" id="105696.A0A1Y2MA09"/>
<organism evidence="3 4">
    <name type="scientific">Epicoccum nigrum</name>
    <name type="common">Soil fungus</name>
    <name type="synonym">Epicoccum purpurascens</name>
    <dbReference type="NCBI Taxonomy" id="105696"/>
    <lineage>
        <taxon>Eukaryota</taxon>
        <taxon>Fungi</taxon>
        <taxon>Dikarya</taxon>
        <taxon>Ascomycota</taxon>
        <taxon>Pezizomycotina</taxon>
        <taxon>Dothideomycetes</taxon>
        <taxon>Pleosporomycetidae</taxon>
        <taxon>Pleosporales</taxon>
        <taxon>Pleosporineae</taxon>
        <taxon>Didymellaceae</taxon>
        <taxon>Epicoccum</taxon>
    </lineage>
</organism>
<dbReference type="SUPFAM" id="SSF51735">
    <property type="entry name" value="NAD(P)-binding Rossmann-fold domains"/>
    <property type="match status" value="1"/>
</dbReference>
<dbReference type="InterPro" id="IPR002347">
    <property type="entry name" value="SDR_fam"/>
</dbReference>
<dbReference type="PANTHER" id="PTHR43180">
    <property type="entry name" value="3-OXOACYL-(ACYL-CARRIER-PROTEIN) REDUCTASE (AFU_ORTHOLOGUE AFUA_6G11210)"/>
    <property type="match status" value="1"/>
</dbReference>
<dbReference type="GO" id="GO:0016491">
    <property type="term" value="F:oxidoreductase activity"/>
    <property type="evidence" value="ECO:0007669"/>
    <property type="project" value="UniProtKB-KW"/>
</dbReference>
<evidence type="ECO:0000256" key="2">
    <source>
        <dbReference type="ARBA" id="ARBA00023002"/>
    </source>
</evidence>
<reference evidence="3 4" key="1">
    <citation type="journal article" date="2017" name="Genome Announc.">
        <title>Genome sequence of the saprophytic ascomycete Epicoccum nigrum ICMP 19927 strain isolated from New Zealand.</title>
        <authorList>
            <person name="Fokin M."/>
            <person name="Fleetwood D."/>
            <person name="Weir B.S."/>
            <person name="Villas-Boas S.G."/>
        </authorList>
    </citation>
    <scope>NUCLEOTIDE SEQUENCE [LARGE SCALE GENOMIC DNA]</scope>
    <source>
        <strain evidence="3 4">ICMP 19927</strain>
    </source>
</reference>
<evidence type="ECO:0000256" key="1">
    <source>
        <dbReference type="ARBA" id="ARBA00006484"/>
    </source>
</evidence>
<dbReference type="OMA" id="GRFLECE"/>
<dbReference type="EMBL" id="KZ107839">
    <property type="protein sequence ID" value="OSS52629.1"/>
    <property type="molecule type" value="Genomic_DNA"/>
</dbReference>
<dbReference type="Gene3D" id="3.40.50.720">
    <property type="entry name" value="NAD(P)-binding Rossmann-like Domain"/>
    <property type="match status" value="1"/>
</dbReference>
<protein>
    <recommendedName>
        <fullName evidence="5">NAD(P)-binding protein</fullName>
    </recommendedName>
</protein>
<evidence type="ECO:0008006" key="5">
    <source>
        <dbReference type="Google" id="ProtNLM"/>
    </source>
</evidence>
<evidence type="ECO:0000313" key="4">
    <source>
        <dbReference type="Proteomes" id="UP000193240"/>
    </source>
</evidence>
<sequence length="273" mass="29404">MTSFTISDNDLDQIKDQVVVVTGASSGIGLATLRLILAHGGKVYASDLNPLPSPEAASVPFLEVDVRDWKQQLRLFKAAEEQYGKIDHVFANAGIAPTTSLLEDDLDEDGNLAPPNLRTLDVNLTGCLYTVKLGIHYLRKNPTGGSIVITASASSFMRFPPVDYTTSKHAVLGLMRSLTQHLHPTLPLRINAIAPSWTATGIVPPHAVAAIGEAEFQSPDVPARSAVLLMTDGKRHGEMVFSEKGRFLECENGEAGYLGFAENMLGMGKEHVV</sequence>
<keyword evidence="2" id="KW-0560">Oxidoreductase</keyword>
<dbReference type="PRINTS" id="PR00081">
    <property type="entry name" value="GDHRDH"/>
</dbReference>
<dbReference type="InParanoid" id="A0A1Y2MA09"/>
<dbReference type="Pfam" id="PF00106">
    <property type="entry name" value="adh_short"/>
    <property type="match status" value="1"/>
</dbReference>
<dbReference type="AlphaFoldDB" id="A0A1Y2MA09"/>